<dbReference type="GO" id="GO:0005576">
    <property type="term" value="C:extracellular region"/>
    <property type="evidence" value="ECO:0007669"/>
    <property type="project" value="UniProtKB-SubCell"/>
</dbReference>
<dbReference type="SMART" id="SM00944">
    <property type="entry name" value="Pro-kuma_activ"/>
    <property type="match status" value="1"/>
</dbReference>
<keyword evidence="8 16" id="KW-0732">Signal</keyword>
<evidence type="ECO:0000256" key="12">
    <source>
        <dbReference type="ARBA" id="ARBA00023026"/>
    </source>
</evidence>
<gene>
    <name evidence="18" type="ORF">B0H15DRAFT_472180</name>
</gene>
<evidence type="ECO:0000256" key="13">
    <source>
        <dbReference type="ARBA" id="ARBA00023145"/>
    </source>
</evidence>
<dbReference type="InterPro" id="IPR036852">
    <property type="entry name" value="Peptidase_S8/S53_dom_sf"/>
</dbReference>
<evidence type="ECO:0000256" key="14">
    <source>
        <dbReference type="ARBA" id="ARBA00023180"/>
    </source>
</evidence>
<evidence type="ECO:0000256" key="16">
    <source>
        <dbReference type="SAM" id="SignalP"/>
    </source>
</evidence>
<keyword evidence="11 15" id="KW-0106">Calcium</keyword>
<evidence type="ECO:0000256" key="9">
    <source>
        <dbReference type="ARBA" id="ARBA00022801"/>
    </source>
</evidence>
<comment type="catalytic activity">
    <reaction evidence="1">
        <text>Release of an N-terminal tripeptide from a polypeptide.</text>
        <dbReference type="EC" id="3.4.14.10"/>
    </reaction>
</comment>
<dbReference type="SUPFAM" id="SSF54897">
    <property type="entry name" value="Protease propeptides/inhibitors"/>
    <property type="match status" value="1"/>
</dbReference>
<dbReference type="CDD" id="cd11377">
    <property type="entry name" value="Pro-peptidase_S53"/>
    <property type="match status" value="1"/>
</dbReference>
<evidence type="ECO:0000256" key="4">
    <source>
        <dbReference type="ARBA" id="ARBA00012462"/>
    </source>
</evidence>
<dbReference type="EMBL" id="JARJCN010000051">
    <property type="protein sequence ID" value="KAJ7081169.1"/>
    <property type="molecule type" value="Genomic_DNA"/>
</dbReference>
<keyword evidence="7 15" id="KW-0479">Metal-binding</keyword>
<evidence type="ECO:0000259" key="17">
    <source>
        <dbReference type="PROSITE" id="PS51695"/>
    </source>
</evidence>
<keyword evidence="19" id="KW-1185">Reference proteome</keyword>
<evidence type="ECO:0000256" key="3">
    <source>
        <dbReference type="ARBA" id="ARBA00004239"/>
    </source>
</evidence>
<evidence type="ECO:0000313" key="19">
    <source>
        <dbReference type="Proteomes" id="UP001222325"/>
    </source>
</evidence>
<dbReference type="FunFam" id="3.40.50.200:FF:000015">
    <property type="entry name" value="Tripeptidyl peptidase A"/>
    <property type="match status" value="1"/>
</dbReference>
<dbReference type="GO" id="GO:0004252">
    <property type="term" value="F:serine-type endopeptidase activity"/>
    <property type="evidence" value="ECO:0007669"/>
    <property type="project" value="UniProtKB-UniRule"/>
</dbReference>
<feature type="signal peptide" evidence="16">
    <location>
        <begin position="1"/>
        <end position="17"/>
    </location>
</feature>
<comment type="cofactor">
    <cofactor evidence="15">
        <name>Ca(2+)</name>
        <dbReference type="ChEBI" id="CHEBI:29108"/>
    </cofactor>
    <text evidence="15">Binds 1 Ca(2+) ion per subunit.</text>
</comment>
<keyword evidence="6 15" id="KW-0645">Protease</keyword>
<keyword evidence="14" id="KW-0325">Glycoprotein</keyword>
<dbReference type="AlphaFoldDB" id="A0AAD6TXM8"/>
<dbReference type="Pfam" id="PF09286">
    <property type="entry name" value="Pro-kuma_activ"/>
    <property type="match status" value="1"/>
</dbReference>
<feature type="binding site" evidence="15">
    <location>
        <position position="550"/>
    </location>
    <ligand>
        <name>Ca(2+)</name>
        <dbReference type="ChEBI" id="CHEBI:29108"/>
    </ligand>
</feature>
<dbReference type="PROSITE" id="PS51695">
    <property type="entry name" value="SEDOLISIN"/>
    <property type="match status" value="1"/>
</dbReference>
<dbReference type="InterPro" id="IPR015366">
    <property type="entry name" value="S53_propep"/>
</dbReference>
<feature type="active site" description="Charge relay system" evidence="15">
    <location>
        <position position="292"/>
    </location>
</feature>
<comment type="caution">
    <text evidence="18">The sequence shown here is derived from an EMBL/GenBank/DDBJ whole genome shotgun (WGS) entry which is preliminary data.</text>
</comment>
<proteinExistence type="predicted"/>
<dbReference type="GO" id="GO:0006508">
    <property type="term" value="P:proteolysis"/>
    <property type="evidence" value="ECO:0007669"/>
    <property type="project" value="UniProtKB-KW"/>
</dbReference>
<feature type="binding site" evidence="15">
    <location>
        <position position="529"/>
    </location>
    <ligand>
        <name>Ca(2+)</name>
        <dbReference type="ChEBI" id="CHEBI:29108"/>
    </ligand>
</feature>
<dbReference type="Proteomes" id="UP001222325">
    <property type="component" value="Unassembled WGS sequence"/>
</dbReference>
<organism evidence="18 19">
    <name type="scientific">Mycena belliarum</name>
    <dbReference type="NCBI Taxonomy" id="1033014"/>
    <lineage>
        <taxon>Eukaryota</taxon>
        <taxon>Fungi</taxon>
        <taxon>Dikarya</taxon>
        <taxon>Basidiomycota</taxon>
        <taxon>Agaricomycotina</taxon>
        <taxon>Agaricomycetes</taxon>
        <taxon>Agaricomycetidae</taxon>
        <taxon>Agaricales</taxon>
        <taxon>Marasmiineae</taxon>
        <taxon>Mycenaceae</taxon>
        <taxon>Mycena</taxon>
    </lineage>
</organism>
<evidence type="ECO:0000256" key="2">
    <source>
        <dbReference type="ARBA" id="ARBA00002451"/>
    </source>
</evidence>
<feature type="active site" description="Charge relay system" evidence="15">
    <location>
        <position position="486"/>
    </location>
</feature>
<keyword evidence="10 15" id="KW-0720">Serine protease</keyword>
<name>A0AAD6TXM8_9AGAR</name>
<evidence type="ECO:0000256" key="11">
    <source>
        <dbReference type="ARBA" id="ARBA00022837"/>
    </source>
</evidence>
<evidence type="ECO:0000313" key="18">
    <source>
        <dbReference type="EMBL" id="KAJ7081169.1"/>
    </source>
</evidence>
<dbReference type="SUPFAM" id="SSF52743">
    <property type="entry name" value="Subtilisin-like"/>
    <property type="match status" value="1"/>
</dbReference>
<evidence type="ECO:0000256" key="8">
    <source>
        <dbReference type="ARBA" id="ARBA00022729"/>
    </source>
</evidence>
<dbReference type="PANTHER" id="PTHR14218">
    <property type="entry name" value="PROTEASE S8 TRIPEPTIDYL PEPTIDASE I CLN2"/>
    <property type="match status" value="1"/>
</dbReference>
<evidence type="ECO:0000256" key="5">
    <source>
        <dbReference type="ARBA" id="ARBA00022525"/>
    </source>
</evidence>
<sequence length="569" mass="59146">MVLASTVITSLLLVVAAKPMDRRTMAVHETRAEPARGFVNSGLAPAAKDLTLRIALRPNNIAGLETALYAVSDPASALYGQHLTADEVAQFVKPTDETLSAVNEWLTENGISSTAVTPAGDMLQIVVPVEKANQLLSTDFSVFTHVESGATSIRTLEYSIPASLQGHIDFFHPTTSFTRPLTSRPKFTAVKTKPVVDAAPGSNAVPASCGSTITPSCLQAIYGIPATAATQSNNKLGVSGFIEQFANQADLKEFLTNFRTDISSSTVFTLQTLDGGTNTQTRADAGIEANLDTQYTIGIATGVPITFISVGENNSDGLDGFMDIITALIKEANGTRPNVLTTSYGFDESDLSRPVANTLCNAYMQLGALGTSILFSSGDGGVSGSQSQSCSTFIPTLPSDCPFVTSVGATGGITETAATFSSGGFSNYFAIPSYQSADVATYLSGLGSTNSGKFNRSGRGFPDVSAQGENFEIAWDTELGTVDGTSCSSPTFAAIVSLLNDRLVAAGKAPLGFLNPFLYSATGRAALNDVTTGDNPGCNTNGFPAKAGWDPVTGLGTPNFAKLLTAVGL</sequence>
<dbReference type="PANTHER" id="PTHR14218:SF15">
    <property type="entry name" value="TRIPEPTIDYL-PEPTIDASE 1"/>
    <property type="match status" value="1"/>
</dbReference>
<keyword evidence="12" id="KW-0843">Virulence</keyword>
<feature type="binding site" evidence="15">
    <location>
        <position position="548"/>
    </location>
    <ligand>
        <name>Ca(2+)</name>
        <dbReference type="ChEBI" id="CHEBI:29108"/>
    </ligand>
</feature>
<accession>A0AAD6TXM8</accession>
<dbReference type="GO" id="GO:0008240">
    <property type="term" value="F:tripeptidyl-peptidase activity"/>
    <property type="evidence" value="ECO:0007669"/>
    <property type="project" value="UniProtKB-EC"/>
</dbReference>
<keyword evidence="9 15" id="KW-0378">Hydrolase</keyword>
<evidence type="ECO:0000256" key="1">
    <source>
        <dbReference type="ARBA" id="ARBA00001910"/>
    </source>
</evidence>
<feature type="domain" description="Peptidase S53" evidence="17">
    <location>
        <begin position="212"/>
        <end position="569"/>
    </location>
</feature>
<feature type="chain" id="PRO_5042245394" description="tripeptidyl-peptidase II" evidence="16">
    <location>
        <begin position="18"/>
        <end position="569"/>
    </location>
</feature>
<feature type="active site" description="Charge relay system" evidence="15">
    <location>
        <position position="288"/>
    </location>
</feature>
<evidence type="ECO:0000256" key="15">
    <source>
        <dbReference type="PROSITE-ProRule" id="PRU01032"/>
    </source>
</evidence>
<feature type="binding site" evidence="15">
    <location>
        <position position="530"/>
    </location>
    <ligand>
        <name>Ca(2+)</name>
        <dbReference type="ChEBI" id="CHEBI:29108"/>
    </ligand>
</feature>
<dbReference type="InterPro" id="IPR030400">
    <property type="entry name" value="Sedolisin_dom"/>
</dbReference>
<dbReference type="CDD" id="cd04056">
    <property type="entry name" value="Peptidases_S53"/>
    <property type="match status" value="1"/>
</dbReference>
<reference evidence="18" key="1">
    <citation type="submission" date="2023-03" db="EMBL/GenBank/DDBJ databases">
        <title>Massive genome expansion in bonnet fungi (Mycena s.s.) driven by repeated elements and novel gene families across ecological guilds.</title>
        <authorList>
            <consortium name="Lawrence Berkeley National Laboratory"/>
            <person name="Harder C.B."/>
            <person name="Miyauchi S."/>
            <person name="Viragh M."/>
            <person name="Kuo A."/>
            <person name="Thoen E."/>
            <person name="Andreopoulos B."/>
            <person name="Lu D."/>
            <person name="Skrede I."/>
            <person name="Drula E."/>
            <person name="Henrissat B."/>
            <person name="Morin E."/>
            <person name="Kohler A."/>
            <person name="Barry K."/>
            <person name="LaButti K."/>
            <person name="Morin E."/>
            <person name="Salamov A."/>
            <person name="Lipzen A."/>
            <person name="Mereny Z."/>
            <person name="Hegedus B."/>
            <person name="Baldrian P."/>
            <person name="Stursova M."/>
            <person name="Weitz H."/>
            <person name="Taylor A."/>
            <person name="Grigoriev I.V."/>
            <person name="Nagy L.G."/>
            <person name="Martin F."/>
            <person name="Kauserud H."/>
        </authorList>
    </citation>
    <scope>NUCLEOTIDE SEQUENCE</scope>
    <source>
        <strain evidence="18">CBHHK173m</strain>
    </source>
</reference>
<evidence type="ECO:0000256" key="10">
    <source>
        <dbReference type="ARBA" id="ARBA00022825"/>
    </source>
</evidence>
<protein>
    <recommendedName>
        <fullName evidence="4">tripeptidyl-peptidase II</fullName>
        <ecNumber evidence="4">3.4.14.10</ecNumber>
    </recommendedName>
</protein>
<keyword evidence="13" id="KW-0865">Zymogen</keyword>
<comment type="subcellular location">
    <subcellularLocation>
        <location evidence="3">Secreted</location>
        <location evidence="3">Extracellular space</location>
    </subcellularLocation>
</comment>
<dbReference type="Gene3D" id="3.40.50.200">
    <property type="entry name" value="Peptidase S8/S53 domain"/>
    <property type="match status" value="1"/>
</dbReference>
<dbReference type="GO" id="GO:0046872">
    <property type="term" value="F:metal ion binding"/>
    <property type="evidence" value="ECO:0007669"/>
    <property type="project" value="UniProtKB-UniRule"/>
</dbReference>
<comment type="function">
    <text evidence="2">Secreted tripeptidyl-peptidase which degrades proteins at acidic pHs and is involved in virulence.</text>
</comment>
<dbReference type="InterPro" id="IPR050819">
    <property type="entry name" value="Tripeptidyl-peptidase_I"/>
</dbReference>
<dbReference type="EC" id="3.4.14.10" evidence="4"/>
<evidence type="ECO:0000256" key="7">
    <source>
        <dbReference type="ARBA" id="ARBA00022723"/>
    </source>
</evidence>
<evidence type="ECO:0000256" key="6">
    <source>
        <dbReference type="ARBA" id="ARBA00022670"/>
    </source>
</evidence>
<keyword evidence="5" id="KW-0964">Secreted</keyword>